<comment type="subcellular location">
    <subcellularLocation>
        <location evidence="1">Host cytoplasm</location>
    </subcellularLocation>
    <subcellularLocation>
        <location evidence="2">Virion</location>
    </subcellularLocation>
</comment>
<evidence type="ECO:0000256" key="23">
    <source>
        <dbReference type="ARBA" id="ARBA00031012"/>
    </source>
</evidence>
<dbReference type="InterPro" id="IPR025786">
    <property type="entry name" value="Mononega_L_MeTrfase"/>
</dbReference>
<evidence type="ECO:0000256" key="25">
    <source>
        <dbReference type="ARBA" id="ARBA00047370"/>
    </source>
</evidence>
<keyword evidence="18" id="KW-0511">Multifunctional enzyme</keyword>
<evidence type="ECO:0000256" key="3">
    <source>
        <dbReference type="ARBA" id="ARBA00012494"/>
    </source>
</evidence>
<evidence type="ECO:0000256" key="4">
    <source>
        <dbReference type="ARBA" id="ARBA00012582"/>
    </source>
</evidence>
<evidence type="ECO:0000256" key="9">
    <source>
        <dbReference type="ARBA" id="ARBA00022691"/>
    </source>
</evidence>
<keyword evidence="17" id="KW-1035">Host cytoplasm</keyword>
<name>A0A7D7J3Z0_9RHAB</name>
<dbReference type="GO" id="GO:0044423">
    <property type="term" value="C:virion component"/>
    <property type="evidence" value="ECO:0007669"/>
    <property type="project" value="UniProtKB-KW"/>
</dbReference>
<sequence>MKKTNTATMDGSDLYTNFDDQPDGLLESIDDRLGSLRGRDHRVPLEGLINVDYSLNSPLISDEIDEFLLYIRGRPYRTSWNQKLWLHRKLALTHVGIKPDHIKPPSEFHSTFFKYLKCWKPLTHRLDKLLTQANKAHITTWEIPKAFFKTWLGKDLEPLDKSSLSPDTQKYGSIWLDLHFITLFLNASSKTELKELSQHLSATFKDMSAYSIIRVHLPNLGFCTITNGIVFISNLGILADRNMILMMKDVTNSRFQSLMCLQNRLDDKFSREDLHCMERIYRAGDELIIKNGNIGYDGVKLLEPLCNLRFTELAQLERPRIPLSPDFKTFLRTSIEESGVNREGLIVVSEIIDNVSRVNLLLVIYGSYRHWGHPFLEYLEGLRKLRIQTNMNKDIDSEYAGRLASDLAMTVCKDQFTKTKKWPVDVTALDKSHKLYDCISQGTWPTPFLIRDIGETWHLLPLKKCFEIPDVVDPSIIYSDKSHSLNRSEILAHVQRFPNKPIPSKKVLETFIKTPATDWKKFLQEVNDQGLDPEYLVIGLRGKEREIKRIGRFFALMSWKLRDYFVITEYLIKLHFVPLFSGLTMADDLNTVMKKMLDTSNGQGLDNYEFITLANHIDYEKWNNHQRGESNSPVFRVMGQFLGYPNLISRTHEFFEQSLIYYNGRPDLMCLANNTLHNKNPDIPVCWNGQRGGLEGLRQKGWSITNLLVIRREGRVENTRISILAQGDNQVICTQYKLQKVRTDAELDNCIQKVLKNNQRIMGNIIKGTERLGLIINQSETIRSADYLNYGKVPIFRGKIMGLESKRWSRVTCVSNDQLPTIGNIMSTVSSNALSVGYFSESPINAISHYNFIGNLALEVLSIHNPATKCALEKKLAPREVKYYLSLHYRILLLYLDPSLGGICGVSLTRFLIRSFPDPLTEGLSFWKGIYPHLNRGLQGLIYKLGNPQLCPYSRTHFPKLLENPLALNLRHGVNPVQVIKDEIKKSLIRGCDKIQNHIVRHAVIHSRDEEQPLYAFLESITPRFPRFLSEYKASTYLGMTEGLVGLFQNSKTIRNMFSSSMKKEIDNIIITSEIQGVRLLLGIVKAGLMQSGPCWPCSSEQADTLRTISWGGPVLGATIPHPFEMMRIPQLSTRCSHTSEGLSLSDVYLSVLVPKGMPNHQGKKGPYKAYLGSKTKESTSLLRPWENESKIPLIRRAADLRKAFGWFINQDSNLGRSILSNLSALTGENWEDNQPEKARSGSALHRFSCSRQSQGGYIAQAPLFGTWMLETTDTMSQLGSTNYDFLYQAQLLYSQMTIGEIHNGCQTTAMYHFHIDCIQCLRPLEEVKLDSDYIYIHPSVSDVLESWKPEGVAWLTKRTIVKLPKGNWARLDRNEQSFHIGKMQGFLYGEMTYRHRHMQEDASLFPLVLREKLSPRHYMKGLLYGLIHASAIAALYRRSVQNLRRPDALLLGQVLFLIDNISCNSGLINVWRGQGFLGEFILIPHRIPPSYPLNNHDLGSLGRNYLRATFTEFKRNYGNLPRTYEDLWIFSDFIDSDLIIPYVIAKDSINLLYLNKVTPQIVPRIRELKELLGSDDPGEQSDAMSRILQLRRVYMLDQELRHALKSIGPLKSLEYYTRDLQEAGWGPEYIGDVIEIPIAYEVDPPGVTDLPLINHRQDPLISGLRLFQCPTGAHYKLRTIIERLKINFQDVLVGGDGSGGMTSCLLRMNPISRAIFNSLLDLEGVELKGSSPSPPSAIACIPEICRRCVNYQDVWKGPTDLCKEGTWINFVNLQKLHELSIDLLVFDVETKREGDLLIIEQLLSKYVNQLLTKNGVIVFKTHVDRLLRTWDTGLMTLVGSCFRKVSIVVGTMSSSGTSEVYLVMRYPRARSLNCKPAIRSLIRSIHIIPSQRSCFDEFRRALAIPIHKLFKGVPKSMIPDPHTELCVLLISIGVESGIGALVAELWRQSTYEQQTVLPYYTLFTVLNSLLQLTRGEKELTVSPDRVVYNVGGFLVGFLNWFAWITHCYRVKALAQSYIDHCFLFSWKRFKTKKNLIMKKISFLGAYTSEKNVYLDSKMALVGSVIRVFARLMGPPRYPQFNEMSIDHLIKAENIGNNLTFIRKTTDILDVLDPRTPLPKKAQPFIGVTLTKRPEVAWTQDQI</sequence>
<comment type="catalytic activity">
    <reaction evidence="25">
        <text>a 5'-end (5'-triphosphoguanosine)-adenylyl-adenylyl-cytidylyl-adenosine in mRNA + 2 S-adenosyl-L-methionine = a 5'-end (N(7)-methyl 5'-triphosphoguanosine)-(2'-O-methyladenylyl)-adenylyl-cytidylyl-adenosine in mRNA + 2 S-adenosyl-L-homocysteine + H(+)</text>
        <dbReference type="Rhea" id="RHEA:65376"/>
        <dbReference type="Rhea" id="RHEA-COMP:16797"/>
        <dbReference type="Rhea" id="RHEA-COMP:16798"/>
        <dbReference type="ChEBI" id="CHEBI:15378"/>
        <dbReference type="ChEBI" id="CHEBI:57856"/>
        <dbReference type="ChEBI" id="CHEBI:59789"/>
        <dbReference type="ChEBI" id="CHEBI:156483"/>
        <dbReference type="ChEBI" id="CHEBI:156484"/>
        <dbReference type="EC" id="2.1.1.375"/>
    </reaction>
</comment>
<feature type="domain" description="RdRp catalytic" evidence="27">
    <location>
        <begin position="611"/>
        <end position="798"/>
    </location>
</feature>
<dbReference type="GO" id="GO:0004482">
    <property type="term" value="F:mRNA 5'-cap (guanine-N7-)-methyltransferase activity"/>
    <property type="evidence" value="ECO:0007669"/>
    <property type="project" value="InterPro"/>
</dbReference>
<dbReference type="GO" id="GO:0030430">
    <property type="term" value="C:host cell cytoplasm"/>
    <property type="evidence" value="ECO:0007669"/>
    <property type="project" value="UniProtKB-SubCell"/>
</dbReference>
<accession>A0A7D7J3Z0</accession>
<reference evidence="29" key="2">
    <citation type="submission" date="2020-03" db="EMBL/GenBank/DDBJ databases">
        <authorList>
            <person name="Kafer S."/>
            <person name="Paraskevopoulou S."/>
            <person name="Zirkel F."/>
            <person name="Wieseke N."/>
            <person name="Donath A."/>
            <person name="Petersen M."/>
            <person name="Jones T.C."/>
            <person name="Liu S."/>
            <person name="Zhou X."/>
            <person name="Middendorf M."/>
            <person name="Junglen S."/>
            <person name="Misof B."/>
            <person name="Drosten C."/>
        </authorList>
    </citation>
    <scope>NUCLEOTIDE SEQUENCE</scope>
    <source>
        <strain evidence="29">OKIAV12</strain>
    </source>
</reference>
<organism evidence="29">
    <name type="scientific">Lepidopteran rhabdo-related virus OKIAV12</name>
    <dbReference type="NCBI Taxonomy" id="2746297"/>
    <lineage>
        <taxon>Viruses</taxon>
        <taxon>Riboviria</taxon>
        <taxon>Orthornavirae</taxon>
        <taxon>Negarnaviricota</taxon>
        <taxon>Haploviricotina</taxon>
        <taxon>Monjiviricetes</taxon>
        <taxon>Mononegavirales</taxon>
        <taxon>Rhabdoviridae</taxon>
    </lineage>
</organism>
<dbReference type="EC" id="2.7.7.48" evidence="3"/>
<keyword evidence="5 29" id="KW-0696">RNA-directed RNA polymerase</keyword>
<evidence type="ECO:0000256" key="22">
    <source>
        <dbReference type="ARBA" id="ARBA00030436"/>
    </source>
</evidence>
<evidence type="ECO:0000256" key="1">
    <source>
        <dbReference type="ARBA" id="ARBA00004192"/>
    </source>
</evidence>
<reference evidence="29" key="1">
    <citation type="journal article" date="2019" name="PLoS Pathog.">
        <title>Re-assessing the diversity of negative strand RNA viruses in insects.</title>
        <authorList>
            <person name="Kafer S."/>
            <person name="Paraskevopoulou S."/>
            <person name="Zirkel F."/>
            <person name="Wieseke N."/>
            <person name="Donath A."/>
            <person name="Petersen M."/>
            <person name="Jones T.C."/>
            <person name="Liu S."/>
            <person name="Zhou X."/>
            <person name="Middendorf M."/>
            <person name="Junglen S."/>
            <person name="Misof B."/>
            <person name="Drosten C."/>
        </authorList>
    </citation>
    <scope>NUCLEOTIDE SEQUENCE</scope>
    <source>
        <strain evidence="29">OKIAV12</strain>
    </source>
</reference>
<evidence type="ECO:0000256" key="24">
    <source>
        <dbReference type="ARBA" id="ARBA00047332"/>
    </source>
</evidence>
<evidence type="ECO:0000256" key="13">
    <source>
        <dbReference type="ARBA" id="ARBA00022840"/>
    </source>
</evidence>
<comment type="catalytic activity">
    <reaction evidence="26">
        <text>GTP + H2O = GDP + phosphate + H(+)</text>
        <dbReference type="Rhea" id="RHEA:19669"/>
        <dbReference type="ChEBI" id="CHEBI:15377"/>
        <dbReference type="ChEBI" id="CHEBI:15378"/>
        <dbReference type="ChEBI" id="CHEBI:37565"/>
        <dbReference type="ChEBI" id="CHEBI:43474"/>
        <dbReference type="ChEBI" id="CHEBI:58189"/>
    </reaction>
</comment>
<keyword evidence="14" id="KW-0946">Virion</keyword>
<dbReference type="Pfam" id="PF21080">
    <property type="entry name" value="Methyltrans_Mon_1st"/>
    <property type="match status" value="1"/>
</dbReference>
<keyword evidence="10" id="KW-0548">Nucleotidyltransferase</keyword>
<evidence type="ECO:0000256" key="17">
    <source>
        <dbReference type="ARBA" id="ARBA00023200"/>
    </source>
</evidence>
<dbReference type="InterPro" id="IPR039530">
    <property type="entry name" value="L_methyltransferase_rhabdo"/>
</dbReference>
<evidence type="ECO:0000256" key="14">
    <source>
        <dbReference type="ARBA" id="ARBA00022844"/>
    </source>
</evidence>
<keyword evidence="11" id="KW-0547">Nucleotide-binding</keyword>
<keyword evidence="8" id="KW-0808">Transferase</keyword>
<dbReference type="InterPro" id="IPR014023">
    <property type="entry name" value="Mononeg_RNA_pol_cat"/>
</dbReference>
<comment type="catalytic activity">
    <reaction evidence="19">
        <text>a 5'-end triphospho-adenylyl-adenylyl-cytidylyl-adenosine in mRNA + GDP + H(+) = a 5'-end (5'-triphosphoguanosine)-adenylyl-adenylyl-cytidylyl-adenosine in mRNA + diphosphate</text>
        <dbReference type="Rhea" id="RHEA:65436"/>
        <dbReference type="Rhea" id="RHEA-COMP:16797"/>
        <dbReference type="Rhea" id="RHEA-COMP:16799"/>
        <dbReference type="ChEBI" id="CHEBI:15378"/>
        <dbReference type="ChEBI" id="CHEBI:33019"/>
        <dbReference type="ChEBI" id="CHEBI:58189"/>
        <dbReference type="ChEBI" id="CHEBI:156484"/>
        <dbReference type="ChEBI" id="CHEBI:156503"/>
        <dbReference type="EC" id="2.7.7.88"/>
    </reaction>
</comment>
<dbReference type="Pfam" id="PF14314">
    <property type="entry name" value="Methyltrans_Mon_2nd"/>
    <property type="match status" value="1"/>
</dbReference>
<dbReference type="PROSITE" id="PS50526">
    <property type="entry name" value="RDRP_SSRNA_NEG_NONSEG"/>
    <property type="match status" value="1"/>
</dbReference>
<evidence type="ECO:0000259" key="27">
    <source>
        <dbReference type="PROSITE" id="PS50526"/>
    </source>
</evidence>
<proteinExistence type="predicted"/>
<dbReference type="NCBIfam" id="TIGR04198">
    <property type="entry name" value="paramyx_RNAcap"/>
    <property type="match status" value="1"/>
</dbReference>
<evidence type="ECO:0000256" key="10">
    <source>
        <dbReference type="ARBA" id="ARBA00022695"/>
    </source>
</evidence>
<keyword evidence="13" id="KW-0067">ATP-binding</keyword>
<evidence type="ECO:0000256" key="21">
    <source>
        <dbReference type="ARBA" id="ARBA00026099"/>
    </source>
</evidence>
<dbReference type="Gene3D" id="3.40.50.12760">
    <property type="match status" value="1"/>
</dbReference>
<keyword evidence="9" id="KW-0949">S-adenosyl-L-methionine</keyword>
<evidence type="ECO:0000256" key="15">
    <source>
        <dbReference type="ARBA" id="ARBA00022953"/>
    </source>
</evidence>
<feature type="domain" description="Mononegavirus-type SAM-dependent 2'-O-MTase" evidence="28">
    <location>
        <begin position="1666"/>
        <end position="1864"/>
    </location>
</feature>
<comment type="catalytic activity">
    <reaction evidence="20">
        <text>a 5'-end (5'-triphosphoguanosine)-(2'-O-methyladenylyl)-adenylyl-cytidylyl-adenosine in mRNA + S-adenosyl-L-methionine = a 5'-end (N(7)-methyl 5'-triphosphoguanosine)-(2'-O-methyladenylyl)-adenylyl-cytidylyl-adenosine in mRNA + S-adenosyl-L-homocysteine</text>
        <dbReference type="Rhea" id="RHEA:65440"/>
        <dbReference type="Rhea" id="RHEA-COMP:16798"/>
        <dbReference type="Rhea" id="RHEA-COMP:16801"/>
        <dbReference type="ChEBI" id="CHEBI:57856"/>
        <dbReference type="ChEBI" id="CHEBI:59789"/>
        <dbReference type="ChEBI" id="CHEBI:156482"/>
        <dbReference type="ChEBI" id="CHEBI:156483"/>
    </reaction>
</comment>
<evidence type="ECO:0000256" key="11">
    <source>
        <dbReference type="ARBA" id="ARBA00022741"/>
    </source>
</evidence>
<evidence type="ECO:0000256" key="26">
    <source>
        <dbReference type="ARBA" id="ARBA00048548"/>
    </source>
</evidence>
<dbReference type="InterPro" id="IPR048397">
    <property type="entry name" value="Methyltrans_Mon_CD"/>
</dbReference>
<keyword evidence="15" id="KW-0693">Viral RNA replication</keyword>
<evidence type="ECO:0000256" key="7">
    <source>
        <dbReference type="ARBA" id="ARBA00022664"/>
    </source>
</evidence>
<dbReference type="Pfam" id="PF14318">
    <property type="entry name" value="Mononeg_mRNAcap"/>
    <property type="match status" value="1"/>
</dbReference>
<evidence type="ECO:0000259" key="28">
    <source>
        <dbReference type="PROSITE" id="PS51590"/>
    </source>
</evidence>
<evidence type="ECO:0000256" key="16">
    <source>
        <dbReference type="ARBA" id="ARBA00023042"/>
    </source>
</evidence>
<dbReference type="InterPro" id="IPR026890">
    <property type="entry name" value="Mononeg_mRNAcap"/>
</dbReference>
<keyword evidence="12" id="KW-0378">Hydrolase</keyword>
<dbReference type="GO" id="GO:0003968">
    <property type="term" value="F:RNA-directed RNA polymerase activity"/>
    <property type="evidence" value="ECO:0007669"/>
    <property type="project" value="UniProtKB-KW"/>
</dbReference>
<evidence type="ECO:0000256" key="8">
    <source>
        <dbReference type="ARBA" id="ARBA00022679"/>
    </source>
</evidence>
<dbReference type="InterPro" id="IPR039736">
    <property type="entry name" value="L_poly_C"/>
</dbReference>
<evidence type="ECO:0000313" key="29">
    <source>
        <dbReference type="EMBL" id="QMP82226.1"/>
    </source>
</evidence>
<dbReference type="EC" id="2.7.7.88" evidence="4"/>
<keyword evidence="16" id="KW-0506">mRNA capping</keyword>
<evidence type="ECO:0000256" key="2">
    <source>
        <dbReference type="ARBA" id="ARBA00004328"/>
    </source>
</evidence>
<dbReference type="PROSITE" id="PS51590">
    <property type="entry name" value="SAM_MT_MNV_L"/>
    <property type="match status" value="1"/>
</dbReference>
<evidence type="ECO:0000256" key="5">
    <source>
        <dbReference type="ARBA" id="ARBA00022484"/>
    </source>
</evidence>
<protein>
    <recommendedName>
        <fullName evidence="23">Replicase</fullName>
        <ecNumber evidence="21">2.1.1.375</ecNumber>
        <ecNumber evidence="3">2.7.7.48</ecNumber>
        <ecNumber evidence="4">2.7.7.88</ecNumber>
    </recommendedName>
    <alternativeName>
        <fullName evidence="22">Transcriptase</fullName>
    </alternativeName>
</protein>
<dbReference type="GO" id="GO:0016787">
    <property type="term" value="F:hydrolase activity"/>
    <property type="evidence" value="ECO:0007669"/>
    <property type="project" value="UniProtKB-KW"/>
</dbReference>
<evidence type="ECO:0000256" key="12">
    <source>
        <dbReference type="ARBA" id="ARBA00022801"/>
    </source>
</evidence>
<dbReference type="EC" id="2.1.1.375" evidence="21"/>
<evidence type="ECO:0000256" key="20">
    <source>
        <dbReference type="ARBA" id="ARBA00024499"/>
    </source>
</evidence>
<evidence type="ECO:0000256" key="19">
    <source>
        <dbReference type="ARBA" id="ARBA00024494"/>
    </source>
</evidence>
<keyword evidence="6" id="KW-0489">Methyltransferase</keyword>
<evidence type="ECO:0000256" key="18">
    <source>
        <dbReference type="ARBA" id="ARBA00023268"/>
    </source>
</evidence>
<evidence type="ECO:0000256" key="6">
    <source>
        <dbReference type="ARBA" id="ARBA00022603"/>
    </source>
</evidence>
<dbReference type="EMBL" id="MT153443">
    <property type="protein sequence ID" value="QMP82226.1"/>
    <property type="molecule type" value="Viral_cRNA"/>
</dbReference>
<comment type="catalytic activity">
    <reaction evidence="24">
        <text>a 5'-end (5'-triphosphoguanosine)-adenylyl-adenylyl-cytidylyl-adenosine in mRNA + S-adenosyl-L-methionine = a 5'-end (5'-triphosphoguanosine)-(2'-O-methyladenylyl)-adenylyl-cytidylyl-adenosine in mRNA + S-adenosyl-L-homocysteine + H(+)</text>
        <dbReference type="Rhea" id="RHEA:65380"/>
        <dbReference type="Rhea" id="RHEA-COMP:16797"/>
        <dbReference type="Rhea" id="RHEA-COMP:16801"/>
        <dbReference type="ChEBI" id="CHEBI:15378"/>
        <dbReference type="ChEBI" id="CHEBI:57856"/>
        <dbReference type="ChEBI" id="CHEBI:59789"/>
        <dbReference type="ChEBI" id="CHEBI:156482"/>
        <dbReference type="ChEBI" id="CHEBI:156484"/>
    </reaction>
</comment>
<keyword evidence="7" id="KW-0507">mRNA processing</keyword>
<dbReference type="Pfam" id="PF00946">
    <property type="entry name" value="Mononeg_RNA_pol"/>
    <property type="match status" value="1"/>
</dbReference>
<dbReference type="GO" id="GO:0005524">
    <property type="term" value="F:ATP binding"/>
    <property type="evidence" value="ECO:0007669"/>
    <property type="project" value="UniProtKB-KW"/>
</dbReference>